<dbReference type="AlphaFoldDB" id="A0A855IT76"/>
<evidence type="ECO:0000313" key="1">
    <source>
        <dbReference type="EMBL" id="PMM60659.1"/>
    </source>
</evidence>
<dbReference type="RefSeq" id="WP_102554812.1">
    <property type="nucleotide sequence ID" value="NZ_MCZJ01000010.1"/>
</dbReference>
<sequence length="126" mass="14184">MSTEQTFEITLEQLAYLTEYARCGLATNGHDNEKLRGIWVDVVSKEVAPRIFKAVSEWEDERDGLALFFRAGADEPAEVTSPEAECFDSSYHTHFMAMPKELRFTADFKEACTRSGIDLDGGSYES</sequence>
<accession>A0A855IT76</accession>
<dbReference type="Proteomes" id="UP000235554">
    <property type="component" value="Unassembled WGS sequence"/>
</dbReference>
<evidence type="ECO:0000313" key="2">
    <source>
        <dbReference type="Proteomes" id="UP000235554"/>
    </source>
</evidence>
<name>A0A855IT76_9VIBR</name>
<comment type="caution">
    <text evidence="1">The sequence shown here is derived from an EMBL/GenBank/DDBJ whole genome shotgun (WGS) entry which is preliminary data.</text>
</comment>
<reference evidence="2" key="1">
    <citation type="submission" date="2016-07" db="EMBL/GenBank/DDBJ databases">
        <title>Nontailed viruses are major unrecognized killers of bacteria in the ocean.</title>
        <authorList>
            <person name="Kauffman K."/>
            <person name="Hussain F."/>
            <person name="Yang J."/>
            <person name="Arevalo P."/>
            <person name="Brown J."/>
            <person name="Cutler M."/>
            <person name="Kelly L."/>
            <person name="Polz M.F."/>
        </authorList>
    </citation>
    <scope>NUCLEOTIDE SEQUENCE [LARGE SCALE GENOMIC DNA]</scope>
    <source>
        <strain evidence="2">10N.261.48.A1</strain>
    </source>
</reference>
<organism evidence="1 2">
    <name type="scientific">Vibrio lentus</name>
    <dbReference type="NCBI Taxonomy" id="136468"/>
    <lineage>
        <taxon>Bacteria</taxon>
        <taxon>Pseudomonadati</taxon>
        <taxon>Pseudomonadota</taxon>
        <taxon>Gammaproteobacteria</taxon>
        <taxon>Vibrionales</taxon>
        <taxon>Vibrionaceae</taxon>
        <taxon>Vibrio</taxon>
    </lineage>
</organism>
<protein>
    <submittedName>
        <fullName evidence="1">Uncharacterized protein</fullName>
    </submittedName>
</protein>
<gene>
    <name evidence="1" type="ORF">BCT50_22145</name>
</gene>
<dbReference type="EMBL" id="MCZJ01000010">
    <property type="protein sequence ID" value="PMM60659.1"/>
    <property type="molecule type" value="Genomic_DNA"/>
</dbReference>
<proteinExistence type="predicted"/>